<dbReference type="PATRIC" id="fig|333146.12.peg.1952"/>
<keyword evidence="3" id="KW-1185">Reference proteome</keyword>
<organism evidence="2 3">
    <name type="scientific">Ferroplasma acidarmanus Fer1</name>
    <dbReference type="NCBI Taxonomy" id="333146"/>
    <lineage>
        <taxon>Archaea</taxon>
        <taxon>Methanobacteriati</taxon>
        <taxon>Thermoplasmatota</taxon>
        <taxon>Thermoplasmata</taxon>
        <taxon>Thermoplasmatales</taxon>
        <taxon>Ferroplasmaceae</taxon>
        <taxon>Ferroplasma</taxon>
    </lineage>
</organism>
<keyword evidence="1" id="KW-0812">Transmembrane</keyword>
<dbReference type="Proteomes" id="UP000014660">
    <property type="component" value="Chromosome"/>
</dbReference>
<evidence type="ECO:0000313" key="2">
    <source>
        <dbReference type="EMBL" id="AGO61893.1"/>
    </source>
</evidence>
<feature type="transmembrane region" description="Helical" evidence="1">
    <location>
        <begin position="83"/>
        <end position="104"/>
    </location>
</feature>
<feature type="transmembrane region" description="Helical" evidence="1">
    <location>
        <begin position="7"/>
        <end position="30"/>
    </location>
</feature>
<name>S0ARQ4_FERAC</name>
<gene>
    <name evidence="2" type="ORF">FACI_IFERC00001G1917</name>
</gene>
<dbReference type="EMBL" id="CP004145">
    <property type="protein sequence ID" value="AGO61893.1"/>
    <property type="molecule type" value="Genomic_DNA"/>
</dbReference>
<sequence>MKAYLRMVVFAALPPLAIGFFGLGIGYFVFGGSTFFRFPRENNENINHAMGLWGIFMPGFMQFIAGTYIFLGLTIFPAFRSTPILYMAGLAFTSYGVHWFALGYNKYKGADTTVDGFMAVGFLWISIIGAVVFGLGHDIPVTILFILLALVYINDIPASLFHSPVWERGKALFQLITGTWLMYLTFAATLNFALGYHLFL</sequence>
<protein>
    <submittedName>
        <fullName evidence="2">Uncharacterized protein</fullName>
    </submittedName>
</protein>
<dbReference type="KEGG" id="fac:FACI_IFERC01G1917"/>
<keyword evidence="1" id="KW-1133">Transmembrane helix</keyword>
<reference evidence="2 3" key="1">
    <citation type="journal article" date="2007" name="Proc. Natl. Acad. Sci. U.S.A.">
        <title>Genome dynamics in a natural archaeal population.</title>
        <authorList>
            <person name="Allen E.E."/>
            <person name="Tyson G.W."/>
            <person name="Whitaker R.J."/>
            <person name="Detter J.C."/>
            <person name="Richardson P.M."/>
            <person name="Banfield J.F."/>
        </authorList>
    </citation>
    <scope>NUCLEOTIDE SEQUENCE [LARGE SCALE GENOMIC DNA]</scope>
    <source>
        <strain evidence="3">fer1</strain>
    </source>
</reference>
<feature type="transmembrane region" description="Helical" evidence="1">
    <location>
        <begin position="142"/>
        <end position="160"/>
    </location>
</feature>
<feature type="transmembrane region" description="Helical" evidence="1">
    <location>
        <begin position="116"/>
        <end position="135"/>
    </location>
</feature>
<feature type="transmembrane region" description="Helical" evidence="1">
    <location>
        <begin position="50"/>
        <end position="71"/>
    </location>
</feature>
<evidence type="ECO:0000256" key="1">
    <source>
        <dbReference type="SAM" id="Phobius"/>
    </source>
</evidence>
<evidence type="ECO:0000313" key="3">
    <source>
        <dbReference type="Proteomes" id="UP000014660"/>
    </source>
</evidence>
<dbReference type="HOGENOM" id="CLU_1346504_0_0_2"/>
<accession>S0ARQ4</accession>
<dbReference type="AlphaFoldDB" id="S0ARQ4"/>
<proteinExistence type="predicted"/>
<feature type="transmembrane region" description="Helical" evidence="1">
    <location>
        <begin position="180"/>
        <end position="199"/>
    </location>
</feature>
<keyword evidence="1" id="KW-0472">Membrane</keyword>